<evidence type="ECO:0000256" key="5">
    <source>
        <dbReference type="ARBA" id="ARBA00022676"/>
    </source>
</evidence>
<comment type="cofactor">
    <cofactor evidence="1 16">
        <name>Mn(2+)</name>
        <dbReference type="ChEBI" id="CHEBI:29035"/>
    </cofactor>
</comment>
<comment type="similarity">
    <text evidence="4 16">Belongs to the glycosyltransferase 2 family. GalNAc-T subfamily.</text>
</comment>
<dbReference type="CDD" id="cd02510">
    <property type="entry name" value="pp-GalNAc-T"/>
    <property type="match status" value="1"/>
</dbReference>
<evidence type="ECO:0000256" key="8">
    <source>
        <dbReference type="ARBA" id="ARBA00022723"/>
    </source>
</evidence>
<evidence type="ECO:0000313" key="18">
    <source>
        <dbReference type="EMBL" id="QQP35687.1"/>
    </source>
</evidence>
<dbReference type="Gene3D" id="2.80.10.50">
    <property type="match status" value="1"/>
</dbReference>
<dbReference type="PANTHER" id="PTHR11675:SF43">
    <property type="entry name" value="POLYPEPTIDE N-ACETYLGALACTOSAMINYLTRANSFERASE 1"/>
    <property type="match status" value="1"/>
</dbReference>
<feature type="domain" description="Ricin B lectin" evidence="17">
    <location>
        <begin position="458"/>
        <end position="570"/>
    </location>
</feature>
<evidence type="ECO:0000259" key="17">
    <source>
        <dbReference type="SMART" id="SM00458"/>
    </source>
</evidence>
<feature type="transmembrane region" description="Helical" evidence="16">
    <location>
        <begin position="21"/>
        <end position="39"/>
    </location>
</feature>
<dbReference type="InterPro" id="IPR029044">
    <property type="entry name" value="Nucleotide-diphossugar_trans"/>
</dbReference>
<evidence type="ECO:0000256" key="11">
    <source>
        <dbReference type="ARBA" id="ARBA00022989"/>
    </source>
</evidence>
<comment type="subcellular location">
    <subcellularLocation>
        <location evidence="2 16">Golgi apparatus membrane</location>
        <topology evidence="2 16">Single-pass type II membrane protein</topology>
    </subcellularLocation>
</comment>
<dbReference type="SUPFAM" id="SSF50370">
    <property type="entry name" value="Ricin B-like lectins"/>
    <property type="match status" value="1"/>
</dbReference>
<keyword evidence="8" id="KW-0479">Metal-binding</keyword>
<keyword evidence="6 16" id="KW-0808">Transferase</keyword>
<feature type="non-terminal residue" evidence="18">
    <location>
        <position position="1"/>
    </location>
</feature>
<keyword evidence="13 16" id="KW-0472">Membrane</keyword>
<dbReference type="GO" id="GO:0006493">
    <property type="term" value="P:protein O-linked glycosylation"/>
    <property type="evidence" value="ECO:0007669"/>
    <property type="project" value="TreeGrafter"/>
</dbReference>
<dbReference type="InterPro" id="IPR045885">
    <property type="entry name" value="GalNAc-T"/>
</dbReference>
<evidence type="ECO:0000256" key="1">
    <source>
        <dbReference type="ARBA" id="ARBA00001936"/>
    </source>
</evidence>
<dbReference type="EC" id="2.4.1.-" evidence="16"/>
<dbReference type="UniPathway" id="UPA00378"/>
<keyword evidence="9 16" id="KW-0430">Lectin</keyword>
<dbReference type="GO" id="GO:0004653">
    <property type="term" value="F:polypeptide N-acetylgalactosaminyltransferase activity"/>
    <property type="evidence" value="ECO:0007669"/>
    <property type="project" value="UniProtKB-ARBA"/>
</dbReference>
<evidence type="ECO:0000256" key="6">
    <source>
        <dbReference type="ARBA" id="ARBA00022679"/>
    </source>
</evidence>
<dbReference type="GO" id="GO:0000139">
    <property type="term" value="C:Golgi membrane"/>
    <property type="evidence" value="ECO:0007669"/>
    <property type="project" value="UniProtKB-SubCell"/>
</dbReference>
<dbReference type="AlphaFoldDB" id="A0A7T8GQ99"/>
<keyword evidence="10" id="KW-0735">Signal-anchor</keyword>
<accession>A0A7T8GQ99</accession>
<reference evidence="19" key="1">
    <citation type="submission" date="2021-01" db="EMBL/GenBank/DDBJ databases">
        <title>Caligus Genome Assembly.</title>
        <authorList>
            <person name="Gallardo-Escarate C."/>
        </authorList>
    </citation>
    <scope>NUCLEOTIDE SEQUENCE [LARGE SCALE GENOMIC DNA]</scope>
</reference>
<dbReference type="OrthoDB" id="416652at2759"/>
<evidence type="ECO:0000256" key="10">
    <source>
        <dbReference type="ARBA" id="ARBA00022968"/>
    </source>
</evidence>
<keyword evidence="12 16" id="KW-0333">Golgi apparatus</keyword>
<comment type="pathway">
    <text evidence="3 16">Protein modification; protein glycosylation.</text>
</comment>
<evidence type="ECO:0000256" key="16">
    <source>
        <dbReference type="RuleBase" id="RU361242"/>
    </source>
</evidence>
<dbReference type="SMART" id="SM00458">
    <property type="entry name" value="RICIN"/>
    <property type="match status" value="1"/>
</dbReference>
<keyword evidence="14 16" id="KW-1015">Disulfide bond</keyword>
<evidence type="ECO:0000256" key="13">
    <source>
        <dbReference type="ARBA" id="ARBA00023136"/>
    </source>
</evidence>
<evidence type="ECO:0000256" key="2">
    <source>
        <dbReference type="ARBA" id="ARBA00004323"/>
    </source>
</evidence>
<keyword evidence="7 16" id="KW-0812">Transmembrane</keyword>
<dbReference type="EMBL" id="CP045907">
    <property type="protein sequence ID" value="QQP35687.1"/>
    <property type="molecule type" value="Genomic_DNA"/>
</dbReference>
<dbReference type="InterPro" id="IPR000772">
    <property type="entry name" value="Ricin_B_lectin"/>
</dbReference>
<evidence type="ECO:0000256" key="4">
    <source>
        <dbReference type="ARBA" id="ARBA00005680"/>
    </source>
</evidence>
<keyword evidence="5 16" id="KW-0328">Glycosyltransferase</keyword>
<gene>
    <name evidence="18" type="ORF">FKW44_023976</name>
</gene>
<protein>
    <recommendedName>
        <fullName evidence="16">Polypeptide N-acetylgalactosaminyltransferase</fullName>
        <ecNumber evidence="16">2.4.1.-</ecNumber>
    </recommendedName>
    <alternativeName>
        <fullName evidence="16">Protein-UDP acetylgalactosaminyltransferase</fullName>
    </alternativeName>
</protein>
<dbReference type="Proteomes" id="UP000595437">
    <property type="component" value="Chromosome 18"/>
</dbReference>
<dbReference type="Gene3D" id="3.90.550.10">
    <property type="entry name" value="Spore Coat Polysaccharide Biosynthesis Protein SpsA, Chain A"/>
    <property type="match status" value="1"/>
</dbReference>
<keyword evidence="11 16" id="KW-1133">Transmembrane helix</keyword>
<keyword evidence="15 16" id="KW-0464">Manganese</keyword>
<dbReference type="InterPro" id="IPR035992">
    <property type="entry name" value="Ricin_B-like_lectins"/>
</dbReference>
<keyword evidence="19" id="KW-1185">Reference proteome</keyword>
<name>A0A7T8GQ99_CALRO</name>
<evidence type="ECO:0000256" key="15">
    <source>
        <dbReference type="ARBA" id="ARBA00023211"/>
    </source>
</evidence>
<dbReference type="InterPro" id="IPR001173">
    <property type="entry name" value="Glyco_trans_2-like"/>
</dbReference>
<evidence type="ECO:0000313" key="19">
    <source>
        <dbReference type="Proteomes" id="UP000595437"/>
    </source>
</evidence>
<dbReference type="PANTHER" id="PTHR11675">
    <property type="entry name" value="N-ACETYLGALACTOSAMINYLTRANSFERASE"/>
    <property type="match status" value="1"/>
</dbReference>
<organism evidence="18 19">
    <name type="scientific">Caligus rogercresseyi</name>
    <name type="common">Sea louse</name>
    <dbReference type="NCBI Taxonomy" id="217165"/>
    <lineage>
        <taxon>Eukaryota</taxon>
        <taxon>Metazoa</taxon>
        <taxon>Ecdysozoa</taxon>
        <taxon>Arthropoda</taxon>
        <taxon>Crustacea</taxon>
        <taxon>Multicrustacea</taxon>
        <taxon>Hexanauplia</taxon>
        <taxon>Copepoda</taxon>
        <taxon>Siphonostomatoida</taxon>
        <taxon>Caligidae</taxon>
        <taxon>Caligus</taxon>
    </lineage>
</organism>
<dbReference type="SUPFAM" id="SSF53448">
    <property type="entry name" value="Nucleotide-diphospho-sugar transferases"/>
    <property type="match status" value="1"/>
</dbReference>
<dbReference type="GO" id="GO:0046872">
    <property type="term" value="F:metal ion binding"/>
    <property type="evidence" value="ECO:0007669"/>
    <property type="project" value="UniProtKB-KW"/>
</dbReference>
<dbReference type="Pfam" id="PF00535">
    <property type="entry name" value="Glycos_transf_2"/>
    <property type="match status" value="1"/>
</dbReference>
<evidence type="ECO:0000256" key="14">
    <source>
        <dbReference type="ARBA" id="ARBA00023157"/>
    </source>
</evidence>
<evidence type="ECO:0000256" key="3">
    <source>
        <dbReference type="ARBA" id="ARBA00004922"/>
    </source>
</evidence>
<evidence type="ECO:0000256" key="12">
    <source>
        <dbReference type="ARBA" id="ARBA00023034"/>
    </source>
</evidence>
<dbReference type="PROSITE" id="PS50231">
    <property type="entry name" value="RICIN_B_LECTIN"/>
    <property type="match status" value="1"/>
</dbReference>
<evidence type="ECO:0000256" key="9">
    <source>
        <dbReference type="ARBA" id="ARBA00022734"/>
    </source>
</evidence>
<dbReference type="GO" id="GO:0030246">
    <property type="term" value="F:carbohydrate binding"/>
    <property type="evidence" value="ECO:0007669"/>
    <property type="project" value="UniProtKB-KW"/>
</dbReference>
<dbReference type="Pfam" id="PF00652">
    <property type="entry name" value="Ricin_B_lectin"/>
    <property type="match status" value="1"/>
</dbReference>
<dbReference type="FunFam" id="3.90.550.10:FF:000021">
    <property type="entry name" value="Polypeptide N-acetylgalactosaminyltransferase"/>
    <property type="match status" value="1"/>
</dbReference>
<proteinExistence type="inferred from homology"/>
<sequence>VTMHYFSRKALKIYSQSRGRKARVLLPLASVFLTGILFLKATSNGHQGYTHPEESGGSAMAERLFRREPEETATPRKTGEFDVVGSLPGLPSFKLEEPGYVHKVELSGEEAALAEEIIQKEAFNRIASDKISVHRSVPDTRDPECRSLVYDSSLPSASVIIIFTNEAWTPLLRTIWSVLNRTPEKYLHEIILVDDASDRGYWGMSLLKRLGSRQGLIRARLEGAKLASGDVILFLDSHCECGQQWLEPLLQRIKENPKTFVVPVIDVIDDKTMEYYHSNGNYFQIGGFTWSGHFNWVDVPENDPVQRNKTLPTRTPTMAGGLFAVDREYFWESGSYDSAMDVWGGENLEMSFRIWQCGGILETIPCSRVGHIFRSFHPYSFPGNKDTHGINTARTFEVWMDDYKRLFYLNRPDLKNAEIGDISERLRFRREKGCKPFKWFLDTVYPQKFIPDDPNNVRGYGRFINPGSGSCIDTLQNEEKEEYTLGFYPCHDFSSASQFFSYSLEGEIRGEESCATVNSETLEASSQVIMSPCNGNPSQKWDYLGNRFTGKEHLRISPCKILTSQIWDLEKDFEEP</sequence>
<evidence type="ECO:0000256" key="7">
    <source>
        <dbReference type="ARBA" id="ARBA00022692"/>
    </source>
</evidence>